<feature type="compositionally biased region" description="Basic residues" evidence="1">
    <location>
        <begin position="17"/>
        <end position="29"/>
    </location>
</feature>
<feature type="compositionally biased region" description="Polar residues" evidence="1">
    <location>
        <begin position="150"/>
        <end position="160"/>
    </location>
</feature>
<dbReference type="InParanoid" id="A0A4Q1BQW5"/>
<dbReference type="Proteomes" id="UP000289152">
    <property type="component" value="Unassembled WGS sequence"/>
</dbReference>
<name>A0A4Q1BQW5_TREME</name>
<keyword evidence="4" id="KW-1185">Reference proteome</keyword>
<evidence type="ECO:0000313" key="4">
    <source>
        <dbReference type="Proteomes" id="UP000289152"/>
    </source>
</evidence>
<sequence length="755" mass="81495">MVVTSPSSSPDSISLPRYKRHGPARHTYSKRASTNSRTLVLEPSPSDSKSGSYNFPEFPSRKRARRTAISDSALSESSASIRSSGNDKDLERPEDSSDFTRHQDSLGQSSARGNDQRRDLSIPQSLSDIPLSGSPSISPSTPPRKRSSGHPSLTPQSSPRDLSALFAAVSPASSSAGRGKDHGSPGSGRSGLTRIGMRRMLTKTQSLGHESSPRYGTPMDDLDSPFRVNSRHVPPGTPSPSMSRTRSLPSSSGIAPEAPSPINPATLLGNTSNVEAPGSGGRAKRTYGRTRTILEETLFDGGARSPGPPASESYDKLRNKFAVDNTDTDQGSSSVNLLPLLLSARAPVPVTDMRAIGANRRLLDELALFIDTLSDPVVRQGVKRSSALDLLSNLAHEGWYTKIKSCGKIEQVFEALMSARGDGDELLDNVCLLYLAKLVLENDIVPVVLAAPSRTLSFLVEQLNARNDRMEEVTSVQKVSSQNSKLRTLVAEFTSRPHITSRRLASNALASLCCEDVFPLIMDHVSETTLGKKIRKALESELRLLGKPSILHGIQSDGFSSADVDLQHMRQCLGIMSFLVGRSEAVCQQLEHCFDFAPSLLNAIVISTVLVLHGDRADGGLVVLESLKILANMTNASTLWAEQVGRSNTLNGLFRALLQRDVLALVPETCPEVADLASNQQADRSEELVCLVLALLVNLARVNTSHIAPLATVGTHPTLSDPEERERELTFQSSATRARAWEGVSRNVSVLVDDR</sequence>
<dbReference type="EMBL" id="SDIL01000019">
    <property type="protein sequence ID" value="RXK40345.1"/>
    <property type="molecule type" value="Genomic_DNA"/>
</dbReference>
<comment type="caution">
    <text evidence="3">The sequence shown here is derived from an EMBL/GenBank/DDBJ whole genome shotgun (WGS) entry which is preliminary data.</text>
</comment>
<dbReference type="InterPro" id="IPR022771">
    <property type="entry name" value="WAPL_C"/>
</dbReference>
<feature type="domain" description="Wings apart-like protein C-terminal" evidence="2">
    <location>
        <begin position="352"/>
        <end position="703"/>
    </location>
</feature>
<evidence type="ECO:0000256" key="1">
    <source>
        <dbReference type="SAM" id="MobiDB-lite"/>
    </source>
</evidence>
<feature type="compositionally biased region" description="Low complexity" evidence="1">
    <location>
        <begin position="69"/>
        <end position="84"/>
    </location>
</feature>
<dbReference type="Pfam" id="PF07814">
    <property type="entry name" value="WAPL"/>
    <property type="match status" value="1"/>
</dbReference>
<dbReference type="InterPro" id="IPR011989">
    <property type="entry name" value="ARM-like"/>
</dbReference>
<evidence type="ECO:0000313" key="3">
    <source>
        <dbReference type="EMBL" id="RXK40345.1"/>
    </source>
</evidence>
<accession>A0A4Q1BQW5</accession>
<organism evidence="3 4">
    <name type="scientific">Tremella mesenterica</name>
    <name type="common">Jelly fungus</name>
    <dbReference type="NCBI Taxonomy" id="5217"/>
    <lineage>
        <taxon>Eukaryota</taxon>
        <taxon>Fungi</taxon>
        <taxon>Dikarya</taxon>
        <taxon>Basidiomycota</taxon>
        <taxon>Agaricomycotina</taxon>
        <taxon>Tremellomycetes</taxon>
        <taxon>Tremellales</taxon>
        <taxon>Tremellaceae</taxon>
        <taxon>Tremella</taxon>
    </lineage>
</organism>
<dbReference type="Gene3D" id="1.25.10.10">
    <property type="entry name" value="Leucine-rich Repeat Variant"/>
    <property type="match status" value="1"/>
</dbReference>
<proteinExistence type="predicted"/>
<dbReference type="VEuPathDB" id="FungiDB:TREMEDRAFT_56579"/>
<dbReference type="STRING" id="5217.A0A4Q1BQW5"/>
<feature type="compositionally biased region" description="Low complexity" evidence="1">
    <location>
        <begin position="125"/>
        <end position="139"/>
    </location>
</feature>
<feature type="compositionally biased region" description="Basic and acidic residues" evidence="1">
    <location>
        <begin position="85"/>
        <end position="104"/>
    </location>
</feature>
<dbReference type="OrthoDB" id="2596670at2759"/>
<feature type="compositionally biased region" description="Low complexity" evidence="1">
    <location>
        <begin position="239"/>
        <end position="253"/>
    </location>
</feature>
<gene>
    <name evidence="3" type="ORF">M231_02328</name>
</gene>
<feature type="compositionally biased region" description="Low complexity" evidence="1">
    <location>
        <begin position="1"/>
        <end position="16"/>
    </location>
</feature>
<evidence type="ECO:0000259" key="2">
    <source>
        <dbReference type="Pfam" id="PF07814"/>
    </source>
</evidence>
<reference evidence="3 4" key="1">
    <citation type="submission" date="2016-06" db="EMBL/GenBank/DDBJ databases">
        <title>Evolution of pathogenesis and genome organization in the Tremellales.</title>
        <authorList>
            <person name="Cuomo C."/>
            <person name="Litvintseva A."/>
            <person name="Heitman J."/>
            <person name="Chen Y."/>
            <person name="Sun S."/>
            <person name="Springer D."/>
            <person name="Dromer F."/>
            <person name="Young S."/>
            <person name="Zeng Q."/>
            <person name="Chapman S."/>
            <person name="Gujja S."/>
            <person name="Saif S."/>
            <person name="Birren B."/>
        </authorList>
    </citation>
    <scope>NUCLEOTIDE SEQUENCE [LARGE SCALE GENOMIC DNA]</scope>
    <source>
        <strain evidence="3 4">ATCC 28783</strain>
    </source>
</reference>
<feature type="region of interest" description="Disordered" evidence="1">
    <location>
        <begin position="1"/>
        <end position="286"/>
    </location>
</feature>
<dbReference type="AlphaFoldDB" id="A0A4Q1BQW5"/>
<protein>
    <recommendedName>
        <fullName evidence="2">Wings apart-like protein C-terminal domain-containing protein</fullName>
    </recommendedName>
</protein>